<name>A0A5C2HMH1_9BACT</name>
<organism evidence="1 2">
    <name type="scientific">Arcobacter porcinus</name>
    <dbReference type="NCBI Taxonomy" id="1935204"/>
    <lineage>
        <taxon>Bacteria</taxon>
        <taxon>Pseudomonadati</taxon>
        <taxon>Campylobacterota</taxon>
        <taxon>Epsilonproteobacteria</taxon>
        <taxon>Campylobacterales</taxon>
        <taxon>Arcobacteraceae</taxon>
        <taxon>Arcobacter</taxon>
    </lineage>
</organism>
<dbReference type="EMBL" id="CP036246">
    <property type="protein sequence ID" value="QEP41428.1"/>
    <property type="molecule type" value="Genomic_DNA"/>
</dbReference>
<dbReference type="RefSeq" id="WP_066387656.1">
    <property type="nucleotide sequence ID" value="NZ_CP036246.2"/>
</dbReference>
<proteinExistence type="predicted"/>
<dbReference type="AlphaFoldDB" id="A0A5C2HMH1"/>
<dbReference type="KEGG" id="apoc:APORC_1868"/>
<dbReference type="Proteomes" id="UP000322644">
    <property type="component" value="Chromosome"/>
</dbReference>
<evidence type="ECO:0000313" key="2">
    <source>
        <dbReference type="Proteomes" id="UP000322644"/>
    </source>
</evidence>
<gene>
    <name evidence="1" type="ORF">APORC_1868</name>
</gene>
<sequence>MSNIINNQMIEDIRNLLINSRLLTQETASLKLSLSNYLTFSIQDLVSNKYLPTVEELQKELLRERNLLLKGSDNE</sequence>
<reference evidence="1 2" key="1">
    <citation type="submission" date="2019-09" db="EMBL/GenBank/DDBJ databases">
        <title>Complete genome sequencing of four Arcobacter species reveals a diverse suite of mobile elements.</title>
        <authorList>
            <person name="Miller W.G."/>
            <person name="Yee E."/>
            <person name="Bono J.L."/>
        </authorList>
    </citation>
    <scope>NUCLEOTIDE SEQUENCE [LARGE SCALE GENOMIC DNA]</scope>
    <source>
        <strain evidence="1 2">CCUG 56899</strain>
    </source>
</reference>
<accession>A0A5C2HMH1</accession>
<reference evidence="1 2" key="2">
    <citation type="submission" date="2019-09" db="EMBL/GenBank/DDBJ databases">
        <title>Taxonomic note: a critical rebuttal of the proposed division of the genus Arcobacter into six genera, emended descriptions of Arcobacter anaerophilus and the genus Arcobacter, and an assessment of genus-level boundaries for Epsilonproteobacteria using in silico genomic comparator tools.</title>
        <authorList>
            <person name="On S.L.W."/>
            <person name="Miller W.G."/>
            <person name="Biggs P."/>
            <person name="Cornelius A."/>
            <person name="Vandamme P."/>
        </authorList>
    </citation>
    <scope>NUCLEOTIDE SEQUENCE [LARGE SCALE GENOMIC DNA]</scope>
    <source>
        <strain evidence="1 2">CCUG 56899</strain>
    </source>
</reference>
<evidence type="ECO:0000313" key="1">
    <source>
        <dbReference type="EMBL" id="QEP41428.1"/>
    </source>
</evidence>
<protein>
    <submittedName>
        <fullName evidence="1">Uncharacterized protein</fullName>
    </submittedName>
</protein>